<dbReference type="EMBL" id="QJTF01000001">
    <property type="protein sequence ID" value="PYE90613.1"/>
    <property type="molecule type" value="Genomic_DNA"/>
</dbReference>
<accession>A0A318T7S4</accession>
<dbReference type="AlphaFoldDB" id="A0A318T7S4"/>
<dbReference type="InterPro" id="IPR035965">
    <property type="entry name" value="PAS-like_dom_sf"/>
</dbReference>
<feature type="domain" description="EAL" evidence="3">
    <location>
        <begin position="734"/>
        <end position="987"/>
    </location>
</feature>
<dbReference type="Pfam" id="PF00563">
    <property type="entry name" value="EAL"/>
    <property type="match status" value="1"/>
</dbReference>
<dbReference type="Pfam" id="PF07695">
    <property type="entry name" value="7TMR-DISM_7TM"/>
    <property type="match status" value="1"/>
</dbReference>
<dbReference type="SUPFAM" id="SSF55073">
    <property type="entry name" value="Nucleotide cyclase"/>
    <property type="match status" value="1"/>
</dbReference>
<dbReference type="PROSITE" id="PS50887">
    <property type="entry name" value="GGDEF"/>
    <property type="match status" value="1"/>
</dbReference>
<dbReference type="PANTHER" id="PTHR44757">
    <property type="entry name" value="DIGUANYLATE CYCLASE DGCP"/>
    <property type="match status" value="1"/>
</dbReference>
<evidence type="ECO:0000313" key="6">
    <source>
        <dbReference type="Proteomes" id="UP000247454"/>
    </source>
</evidence>
<keyword evidence="6" id="KW-1185">Reference proteome</keyword>
<dbReference type="PANTHER" id="PTHR44757:SF2">
    <property type="entry name" value="BIOFILM ARCHITECTURE MAINTENANCE PROTEIN MBAA"/>
    <property type="match status" value="1"/>
</dbReference>
<proteinExistence type="predicted"/>
<dbReference type="PROSITE" id="PS50113">
    <property type="entry name" value="PAC"/>
    <property type="match status" value="1"/>
</dbReference>
<evidence type="ECO:0000259" key="2">
    <source>
        <dbReference type="PROSITE" id="PS50113"/>
    </source>
</evidence>
<feature type="transmembrane region" description="Helical" evidence="1">
    <location>
        <begin position="245"/>
        <end position="267"/>
    </location>
</feature>
<evidence type="ECO:0000259" key="3">
    <source>
        <dbReference type="PROSITE" id="PS50883"/>
    </source>
</evidence>
<dbReference type="InterPro" id="IPR000700">
    <property type="entry name" value="PAS-assoc_C"/>
</dbReference>
<feature type="transmembrane region" description="Helical" evidence="1">
    <location>
        <begin position="366"/>
        <end position="386"/>
    </location>
</feature>
<protein>
    <submittedName>
        <fullName evidence="5">PAS domain S-box-containing protein/diguanylate cyclase (GGDEF)-like protein</fullName>
    </submittedName>
</protein>
<feature type="domain" description="GGDEF" evidence="4">
    <location>
        <begin position="592"/>
        <end position="725"/>
    </location>
</feature>
<keyword evidence="1" id="KW-0812">Transmembrane</keyword>
<dbReference type="SMART" id="SM00052">
    <property type="entry name" value="EAL"/>
    <property type="match status" value="1"/>
</dbReference>
<sequence>MSRSFRAILFLIESGNRSKSLFFRKSERKIACSSSPLKALSRIFLFVLFAAGGAGTALAFEPVKISKDDTALDLSRAVEIFRNQGESFQVSTAPGSDGIVRRIEVQANDKRGHGDWAAFAIANPTDEQIDRLIVAPHFRLVGSGFVWPDLGSTRINSITPSEGFALDRQASPDADVFRITLNPGSVVTFVAELTSPNLPQVYLWEPEAYKDTINAYTLYRGIILGISGLLALFLTILFVVKGTSLFPATAALAWAVLAYICVDFGFWNKLIAITPGNEQIWRAGTEVGLAATLVVFLFTYLNLNRWHDHFSYGALTWVLGLLALIGVAFIDPPIASGIARFSFALTGVAGVAIIGYLALKGYDRAVMLIPTWILILIWTVGAWLAISGRLDNDIVQPALGGGLVLIVLLIGFTVMQHAFAGGALHHGLFSDMERQALAIIGSGDIVWDWDVPRDRVVTTPDIDTLLGASASQLQGPVRNWLPAMHTDDRDRFRSTLDAILENRRGRIAQTFRLRASDGHYHWFALRARPVIGSDGEIVRCVGTLINVTEQKKAEERLLHDAVHDNLTGLPNRELFLDRLNNVIHMARNESKLRPTVFVIDIDRFKQVNDSLGMSAGDTILLTISRRLHRLLKPQDTLSRLASDQFGLLLTSENDPARIAAFAEALKLAVRAPIAYAKREIVLTASIGLITWTSASANAEDLIKDAELAMYQAKRYGGDRIEPFRPAFRAIGSDKLQMESDLRRAIERQEIALVYQPIVRLENGSIAGFEALLRWEHPRRGAVPPAEFIPVAESSGLIVQLGLFAMSQAAQDVFSWRESFPDMDVFVSVNLSSTQLIRQDLINDVRSVLSRTHIAPDSLKLELTESVIMENPEQSAHVLAAIKDMGVGLSLDDFGTGYSSLSYLTRFPFDMIKIDRSFVRGDQAQKQTLLRSIVSMAHDLGLAAVAEGVDNETDALHLRQLGCEYVQSFMFGQPMPAEAASRLLKDQMEPAAA</sequence>
<reference evidence="5 6" key="1">
    <citation type="submission" date="2018-06" db="EMBL/GenBank/DDBJ databases">
        <title>Genomic Encyclopedia of Type Strains, Phase III (KMG-III): the genomes of soil and plant-associated and newly described type strains.</title>
        <authorList>
            <person name="Whitman W."/>
        </authorList>
    </citation>
    <scope>NUCLEOTIDE SEQUENCE [LARGE SCALE GENOMIC DNA]</scope>
    <source>
        <strain evidence="5 6">ORS 1419</strain>
    </source>
</reference>
<dbReference type="InterPro" id="IPR013655">
    <property type="entry name" value="PAS_fold_3"/>
</dbReference>
<dbReference type="InterPro" id="IPR000014">
    <property type="entry name" value="PAS"/>
</dbReference>
<dbReference type="SMART" id="SM00267">
    <property type="entry name" value="GGDEF"/>
    <property type="match status" value="1"/>
</dbReference>
<name>A0A318T7S4_9HYPH</name>
<dbReference type="InterPro" id="IPR001633">
    <property type="entry name" value="EAL_dom"/>
</dbReference>
<dbReference type="Gene3D" id="3.30.450.20">
    <property type="entry name" value="PAS domain"/>
    <property type="match status" value="1"/>
</dbReference>
<dbReference type="Pfam" id="PF00990">
    <property type="entry name" value="GGDEF"/>
    <property type="match status" value="1"/>
</dbReference>
<dbReference type="InterPro" id="IPR035919">
    <property type="entry name" value="EAL_sf"/>
</dbReference>
<dbReference type="CDD" id="cd01948">
    <property type="entry name" value="EAL"/>
    <property type="match status" value="1"/>
</dbReference>
<dbReference type="InterPro" id="IPR011623">
    <property type="entry name" value="7TMR_DISM_rcpt_extracell_dom1"/>
</dbReference>
<feature type="transmembrane region" description="Helical" evidence="1">
    <location>
        <begin position="310"/>
        <end position="329"/>
    </location>
</feature>
<dbReference type="InterPro" id="IPR043128">
    <property type="entry name" value="Rev_trsase/Diguanyl_cyclase"/>
</dbReference>
<dbReference type="CDD" id="cd01949">
    <property type="entry name" value="GGDEF"/>
    <property type="match status" value="1"/>
</dbReference>
<feature type="transmembrane region" description="Helical" evidence="1">
    <location>
        <begin position="341"/>
        <end position="359"/>
    </location>
</feature>
<feature type="transmembrane region" description="Helical" evidence="1">
    <location>
        <begin position="287"/>
        <end position="303"/>
    </location>
</feature>
<dbReference type="Gene3D" id="3.30.70.270">
    <property type="match status" value="1"/>
</dbReference>
<keyword evidence="1" id="KW-0472">Membrane</keyword>
<dbReference type="SUPFAM" id="SSF55785">
    <property type="entry name" value="PYP-like sensor domain (PAS domain)"/>
    <property type="match status" value="1"/>
</dbReference>
<dbReference type="CDD" id="cd00130">
    <property type="entry name" value="PAS"/>
    <property type="match status" value="1"/>
</dbReference>
<gene>
    <name evidence="5" type="ORF">C7477_101287</name>
</gene>
<dbReference type="SUPFAM" id="SSF141868">
    <property type="entry name" value="EAL domain-like"/>
    <property type="match status" value="1"/>
</dbReference>
<dbReference type="Pfam" id="PF08447">
    <property type="entry name" value="PAS_3"/>
    <property type="match status" value="1"/>
</dbReference>
<dbReference type="InterPro" id="IPR001610">
    <property type="entry name" value="PAC"/>
</dbReference>
<comment type="caution">
    <text evidence="5">The sequence shown here is derived from an EMBL/GenBank/DDBJ whole genome shotgun (WGS) entry which is preliminary data.</text>
</comment>
<dbReference type="InterPro" id="IPR052155">
    <property type="entry name" value="Biofilm_reg_signaling"/>
</dbReference>
<dbReference type="SMART" id="SM00086">
    <property type="entry name" value="PAC"/>
    <property type="match status" value="1"/>
</dbReference>
<dbReference type="PROSITE" id="PS50883">
    <property type="entry name" value="EAL"/>
    <property type="match status" value="1"/>
</dbReference>
<feature type="transmembrane region" description="Helical" evidence="1">
    <location>
        <begin position="398"/>
        <end position="424"/>
    </location>
</feature>
<dbReference type="Gene3D" id="3.20.20.450">
    <property type="entry name" value="EAL domain"/>
    <property type="match status" value="1"/>
</dbReference>
<organism evidence="5 6">
    <name type="scientific">Phyllobacterium leguminum</name>
    <dbReference type="NCBI Taxonomy" id="314237"/>
    <lineage>
        <taxon>Bacteria</taxon>
        <taxon>Pseudomonadati</taxon>
        <taxon>Pseudomonadota</taxon>
        <taxon>Alphaproteobacteria</taxon>
        <taxon>Hyphomicrobiales</taxon>
        <taxon>Phyllobacteriaceae</taxon>
        <taxon>Phyllobacterium</taxon>
    </lineage>
</organism>
<evidence type="ECO:0000259" key="4">
    <source>
        <dbReference type="PROSITE" id="PS50887"/>
    </source>
</evidence>
<dbReference type="Proteomes" id="UP000247454">
    <property type="component" value="Unassembled WGS sequence"/>
</dbReference>
<dbReference type="NCBIfam" id="TIGR00229">
    <property type="entry name" value="sensory_box"/>
    <property type="match status" value="1"/>
</dbReference>
<feature type="transmembrane region" description="Helical" evidence="1">
    <location>
        <begin position="218"/>
        <end position="240"/>
    </location>
</feature>
<dbReference type="InterPro" id="IPR029787">
    <property type="entry name" value="Nucleotide_cyclase"/>
</dbReference>
<evidence type="ECO:0000313" key="5">
    <source>
        <dbReference type="EMBL" id="PYE90613.1"/>
    </source>
</evidence>
<dbReference type="InterPro" id="IPR000160">
    <property type="entry name" value="GGDEF_dom"/>
</dbReference>
<feature type="domain" description="PAC" evidence="2">
    <location>
        <begin position="507"/>
        <end position="559"/>
    </location>
</feature>
<keyword evidence="1" id="KW-1133">Transmembrane helix</keyword>
<dbReference type="NCBIfam" id="TIGR00254">
    <property type="entry name" value="GGDEF"/>
    <property type="match status" value="1"/>
</dbReference>
<evidence type="ECO:0000256" key="1">
    <source>
        <dbReference type="SAM" id="Phobius"/>
    </source>
</evidence>